<evidence type="ECO:0000256" key="3">
    <source>
        <dbReference type="ARBA" id="ARBA00022741"/>
    </source>
</evidence>
<keyword evidence="9" id="KW-1185">Reference proteome</keyword>
<sequence>MEEVALVAGETVADVVRGPEGDRTVPGGSAANAAVALARLGREAWLLTGWGDDDHGALLESHLAANGVRLAAQPCVFEETSRAVATIGPDGAADYDLTIGTRLPEPMLPADVRPVVLAFGSFAALVEPGAAVVRSLVERWRDRALVYYDVNVREKVTGTGAGVVAQVEALVAGSHLVKASDEDLAALWPGVDDATAAVRLLDLGACAVLVTRGPRGAAWFARDVRVEVPPVAVEVVDTIGAGDTLGAAAVDALWRLGVVGPGAAERLIGLTPGVVEDVLGFATRAAGVTVSRPGADPPFSSELG</sequence>
<feature type="domain" description="Carbohydrate kinase PfkB" evidence="7">
    <location>
        <begin position="23"/>
        <end position="298"/>
    </location>
</feature>
<evidence type="ECO:0000256" key="6">
    <source>
        <dbReference type="RuleBase" id="RU003704"/>
    </source>
</evidence>
<keyword evidence="4 6" id="KW-0418">Kinase</keyword>
<keyword evidence="5" id="KW-0067">ATP-binding</keyword>
<dbReference type="Pfam" id="PF00294">
    <property type="entry name" value="PfkB"/>
    <property type="match status" value="1"/>
</dbReference>
<dbReference type="RefSeq" id="WP_166317186.1">
    <property type="nucleotide sequence ID" value="NZ_CP049866.1"/>
</dbReference>
<dbReference type="AlphaFoldDB" id="A0A6G7YF14"/>
<evidence type="ECO:0000259" key="7">
    <source>
        <dbReference type="Pfam" id="PF00294"/>
    </source>
</evidence>
<dbReference type="GO" id="GO:0005524">
    <property type="term" value="F:ATP binding"/>
    <property type="evidence" value="ECO:0007669"/>
    <property type="project" value="UniProtKB-KW"/>
</dbReference>
<evidence type="ECO:0000313" key="8">
    <source>
        <dbReference type="EMBL" id="QIK75412.1"/>
    </source>
</evidence>
<accession>A0A6G7YF14</accession>
<dbReference type="PROSITE" id="PS00584">
    <property type="entry name" value="PFKB_KINASES_2"/>
    <property type="match status" value="1"/>
</dbReference>
<comment type="similarity">
    <text evidence="1 6">Belongs to the carbohydrate kinase PfkB family.</text>
</comment>
<name>A0A6G7YF14_9ACTN</name>
<reference evidence="8 9" key="1">
    <citation type="submission" date="2020-03" db="EMBL/GenBank/DDBJ databases">
        <title>Nocardioides sp. nov., isolated from fish.</title>
        <authorList>
            <person name="Hyun D.-W."/>
            <person name="Bae J.-W."/>
        </authorList>
    </citation>
    <scope>NUCLEOTIDE SEQUENCE [LARGE SCALE GENOMIC DNA]</scope>
    <source>
        <strain evidence="8 9">HDW12A</strain>
    </source>
</reference>
<dbReference type="InterPro" id="IPR029056">
    <property type="entry name" value="Ribokinase-like"/>
</dbReference>
<evidence type="ECO:0000256" key="5">
    <source>
        <dbReference type="ARBA" id="ARBA00022840"/>
    </source>
</evidence>
<dbReference type="InterPro" id="IPR002139">
    <property type="entry name" value="Ribo/fructo_kinase"/>
</dbReference>
<dbReference type="KEGG" id="npi:G7071_08155"/>
<dbReference type="SUPFAM" id="SSF53613">
    <property type="entry name" value="Ribokinase-like"/>
    <property type="match status" value="1"/>
</dbReference>
<gene>
    <name evidence="8" type="ORF">G7071_08155</name>
</gene>
<dbReference type="PANTHER" id="PTHR43085:SF1">
    <property type="entry name" value="PSEUDOURIDINE KINASE-RELATED"/>
    <property type="match status" value="1"/>
</dbReference>
<evidence type="ECO:0000256" key="2">
    <source>
        <dbReference type="ARBA" id="ARBA00022679"/>
    </source>
</evidence>
<dbReference type="PANTHER" id="PTHR43085">
    <property type="entry name" value="HEXOKINASE FAMILY MEMBER"/>
    <property type="match status" value="1"/>
</dbReference>
<dbReference type="Proteomes" id="UP000502035">
    <property type="component" value="Chromosome"/>
</dbReference>
<organism evidence="8 9">
    <name type="scientific">Nocardioides piscis</name>
    <dbReference type="NCBI Taxonomy" id="2714938"/>
    <lineage>
        <taxon>Bacteria</taxon>
        <taxon>Bacillati</taxon>
        <taxon>Actinomycetota</taxon>
        <taxon>Actinomycetes</taxon>
        <taxon>Propionibacteriales</taxon>
        <taxon>Nocardioidaceae</taxon>
        <taxon>Nocardioides</taxon>
    </lineage>
</organism>
<dbReference type="GO" id="GO:0006000">
    <property type="term" value="P:fructose metabolic process"/>
    <property type="evidence" value="ECO:0007669"/>
    <property type="project" value="UniProtKB-ARBA"/>
</dbReference>
<evidence type="ECO:0000256" key="4">
    <source>
        <dbReference type="ARBA" id="ARBA00022777"/>
    </source>
</evidence>
<evidence type="ECO:0000313" key="9">
    <source>
        <dbReference type="Proteomes" id="UP000502035"/>
    </source>
</evidence>
<proteinExistence type="inferred from homology"/>
<dbReference type="Gene3D" id="3.40.1190.20">
    <property type="match status" value="1"/>
</dbReference>
<dbReference type="PRINTS" id="PR00990">
    <property type="entry name" value="RIBOKINASE"/>
</dbReference>
<keyword evidence="3" id="KW-0547">Nucleotide-binding</keyword>
<dbReference type="InterPro" id="IPR002173">
    <property type="entry name" value="Carboh/pur_kinase_PfkB_CS"/>
</dbReference>
<dbReference type="EMBL" id="CP049866">
    <property type="protein sequence ID" value="QIK75412.1"/>
    <property type="molecule type" value="Genomic_DNA"/>
</dbReference>
<dbReference type="InterPro" id="IPR011611">
    <property type="entry name" value="PfkB_dom"/>
</dbReference>
<protein>
    <submittedName>
        <fullName evidence="8">Carbohydrate kinase</fullName>
    </submittedName>
</protein>
<evidence type="ECO:0000256" key="1">
    <source>
        <dbReference type="ARBA" id="ARBA00010688"/>
    </source>
</evidence>
<dbReference type="InterPro" id="IPR050306">
    <property type="entry name" value="PfkB_Carbo_kinase"/>
</dbReference>
<keyword evidence="2 6" id="KW-0808">Transferase</keyword>
<dbReference type="GO" id="GO:0008865">
    <property type="term" value="F:fructokinase activity"/>
    <property type="evidence" value="ECO:0007669"/>
    <property type="project" value="UniProtKB-ARBA"/>
</dbReference>